<protein>
    <submittedName>
        <fullName evidence="1">Uncharacterized protein</fullName>
    </submittedName>
</protein>
<comment type="caution">
    <text evidence="1">The sequence shown here is derived from an EMBL/GenBank/DDBJ whole genome shotgun (WGS) entry which is preliminary data.</text>
</comment>
<sequence>MAHAISLLCFDRNLQMGTTEKQNEVYLEPEYAADLASIRKARKRIETFIDTTPVLKSSFIDELSGRKLFFKAENFQKGGAFKIRGACNAVFSLPDEVAKRGILTHSSGNHAAAVALAAKLRDIPAHIVIPKNAPQCKIDNVNQYGGRIVWADSSIESREAIAAKVQEETGAVMIHPFNDGNVISGQGTIALEFLEQVPELEAIVVPISGIALGAKGIKPTIKIFGAEPYGASDAAQSKATNTIVRNVSPRTLADGLRAQLGDLTWPVIRDLVDDIIVVNDKDIVKGMKMLYESLKIVVEPSGAIGLAAVLSKQSASHPDVAECRSIGIVLSGGNVDLDPLWDYMNCACQT</sequence>
<organism evidence="1 2">
    <name type="scientific">Diphasiastrum complanatum</name>
    <name type="common">Issler's clubmoss</name>
    <name type="synonym">Lycopodium complanatum</name>
    <dbReference type="NCBI Taxonomy" id="34168"/>
    <lineage>
        <taxon>Eukaryota</taxon>
        <taxon>Viridiplantae</taxon>
        <taxon>Streptophyta</taxon>
        <taxon>Embryophyta</taxon>
        <taxon>Tracheophyta</taxon>
        <taxon>Lycopodiopsida</taxon>
        <taxon>Lycopodiales</taxon>
        <taxon>Lycopodiaceae</taxon>
        <taxon>Lycopodioideae</taxon>
        <taxon>Diphasiastrum</taxon>
    </lineage>
</organism>
<gene>
    <name evidence="1" type="ORF">O6H91_11G096700</name>
</gene>
<name>A0ACC2CBV7_DIPCM</name>
<dbReference type="Proteomes" id="UP001162992">
    <property type="component" value="Chromosome 11"/>
</dbReference>
<accession>A0ACC2CBV7</accession>
<proteinExistence type="predicted"/>
<evidence type="ECO:0000313" key="1">
    <source>
        <dbReference type="EMBL" id="KAJ7539503.1"/>
    </source>
</evidence>
<keyword evidence="2" id="KW-1185">Reference proteome</keyword>
<reference evidence="2" key="1">
    <citation type="journal article" date="2024" name="Proc. Natl. Acad. Sci. U.S.A.">
        <title>Extraordinary preservation of gene collinearity over three hundred million years revealed in homosporous lycophytes.</title>
        <authorList>
            <person name="Li C."/>
            <person name="Wickell D."/>
            <person name="Kuo L.Y."/>
            <person name="Chen X."/>
            <person name="Nie B."/>
            <person name="Liao X."/>
            <person name="Peng D."/>
            <person name="Ji J."/>
            <person name="Jenkins J."/>
            <person name="Williams M."/>
            <person name="Shu S."/>
            <person name="Plott C."/>
            <person name="Barry K."/>
            <person name="Rajasekar S."/>
            <person name="Grimwood J."/>
            <person name="Han X."/>
            <person name="Sun S."/>
            <person name="Hou Z."/>
            <person name="He W."/>
            <person name="Dai G."/>
            <person name="Sun C."/>
            <person name="Schmutz J."/>
            <person name="Leebens-Mack J.H."/>
            <person name="Li F.W."/>
            <person name="Wang L."/>
        </authorList>
    </citation>
    <scope>NUCLEOTIDE SEQUENCE [LARGE SCALE GENOMIC DNA]</scope>
    <source>
        <strain evidence="2">cv. PW_Plant_1</strain>
    </source>
</reference>
<dbReference type="EMBL" id="CM055102">
    <property type="protein sequence ID" value="KAJ7539503.1"/>
    <property type="molecule type" value="Genomic_DNA"/>
</dbReference>
<evidence type="ECO:0000313" key="2">
    <source>
        <dbReference type="Proteomes" id="UP001162992"/>
    </source>
</evidence>